<dbReference type="AlphaFoldDB" id="A0A9D5YYL2"/>
<dbReference type="InterPro" id="IPR036737">
    <property type="entry name" value="OmpA-like_sf"/>
</dbReference>
<dbReference type="GO" id="GO:0009279">
    <property type="term" value="C:cell outer membrane"/>
    <property type="evidence" value="ECO:0007669"/>
    <property type="project" value="UniProtKB-SubCell"/>
</dbReference>
<evidence type="ECO:0000313" key="9">
    <source>
        <dbReference type="Proteomes" id="UP000822993"/>
    </source>
</evidence>
<dbReference type="PANTHER" id="PTHR30329">
    <property type="entry name" value="STATOR ELEMENT OF FLAGELLAR MOTOR COMPLEX"/>
    <property type="match status" value="1"/>
</dbReference>
<dbReference type="Gene3D" id="3.30.1330.60">
    <property type="entry name" value="OmpA-like domain"/>
    <property type="match status" value="1"/>
</dbReference>
<dbReference type="InterPro" id="IPR050330">
    <property type="entry name" value="Bact_OuterMem_StrucFunc"/>
</dbReference>
<evidence type="ECO:0000256" key="3">
    <source>
        <dbReference type="ARBA" id="ARBA00023237"/>
    </source>
</evidence>
<dbReference type="CDD" id="cd07185">
    <property type="entry name" value="OmpA_C-like"/>
    <property type="match status" value="1"/>
</dbReference>
<sequence length="370" mass="37696">MRVARRWMVVPVALVAVLAGGQVATAGSSDTEPSGSGTDLDLARGVVRVDGTDVPLHGTFSYPSFGLGDDPVVRGIVHGVYRVDGGTALYYSLTEETKGIGTGGTNAFPTDLQDPTVYGYNMASAVALVDVAGLQGYRPLVADGAALTSASKDLQAGPDELAVAFALFPELPEGLTSVDVRIGRDVVAGVPVGEGALTPVAEEPAVLLGQGWPELPSSDQIAAAGIDGAVFGLSRRTSDLEQVAATEETVEQVAVTLDANVVFDKASATLSPGAQTTLADVAADIAARGTGQVVITGHTDSDGTDADNQVLSEQRAAAVLAALQPAVGDEVTLEALGKGETEPVASNSSAEGQQANRRVTVVYSVQEGKR</sequence>
<organism evidence="8 9">
    <name type="scientific">Oerskovia douganii</name>
    <dbReference type="NCBI Taxonomy" id="2762210"/>
    <lineage>
        <taxon>Bacteria</taxon>
        <taxon>Bacillati</taxon>
        <taxon>Actinomycetota</taxon>
        <taxon>Actinomycetes</taxon>
        <taxon>Micrococcales</taxon>
        <taxon>Cellulomonadaceae</taxon>
        <taxon>Oerskovia</taxon>
    </lineage>
</organism>
<protein>
    <submittedName>
        <fullName evidence="8">OmpA family protein</fullName>
    </submittedName>
</protein>
<dbReference type="InterPro" id="IPR006665">
    <property type="entry name" value="OmpA-like"/>
</dbReference>
<feature type="domain" description="OmpA-like" evidence="7">
    <location>
        <begin position="250"/>
        <end position="367"/>
    </location>
</feature>
<evidence type="ECO:0000256" key="2">
    <source>
        <dbReference type="ARBA" id="ARBA00023136"/>
    </source>
</evidence>
<reference evidence="8 9" key="1">
    <citation type="submission" date="2020-08" db="EMBL/GenBank/DDBJ databases">
        <title>A Genomic Blueprint of the Chicken Gut Microbiome.</title>
        <authorList>
            <person name="Gilroy R."/>
            <person name="Ravi A."/>
            <person name="Getino M."/>
            <person name="Pursley I."/>
            <person name="Horton D.L."/>
            <person name="Alikhan N.-F."/>
            <person name="Baker D."/>
            <person name="Gharbi K."/>
            <person name="Hall N."/>
            <person name="Watson M."/>
            <person name="Adriaenssens E.M."/>
            <person name="Foster-Nyarko E."/>
            <person name="Jarju S."/>
            <person name="Secka A."/>
            <person name="Antonio M."/>
            <person name="Oren A."/>
            <person name="Chaudhuri R."/>
            <person name="La Ragione R.M."/>
            <person name="Hildebrand F."/>
            <person name="Pallen M.J."/>
        </authorList>
    </citation>
    <scope>NUCLEOTIDE SEQUENCE [LARGE SCALE GENOMIC DNA]</scope>
    <source>
        <strain evidence="8 9">Sa1BUA8</strain>
    </source>
</reference>
<name>A0A9D5YYL2_9CELL</name>
<evidence type="ECO:0000259" key="7">
    <source>
        <dbReference type="PROSITE" id="PS51123"/>
    </source>
</evidence>
<keyword evidence="9" id="KW-1185">Reference proteome</keyword>
<dbReference type="EMBL" id="JACSPN010000002">
    <property type="protein sequence ID" value="MBE7699039.1"/>
    <property type="molecule type" value="Genomic_DNA"/>
</dbReference>
<comment type="caution">
    <text evidence="8">The sequence shown here is derived from an EMBL/GenBank/DDBJ whole genome shotgun (WGS) entry which is preliminary data.</text>
</comment>
<evidence type="ECO:0000256" key="5">
    <source>
        <dbReference type="SAM" id="MobiDB-lite"/>
    </source>
</evidence>
<feature type="chain" id="PRO_5038811683" evidence="6">
    <location>
        <begin position="27"/>
        <end position="370"/>
    </location>
</feature>
<feature type="region of interest" description="Disordered" evidence="5">
    <location>
        <begin position="338"/>
        <end position="357"/>
    </location>
</feature>
<keyword evidence="6" id="KW-0732">Signal</keyword>
<evidence type="ECO:0000256" key="6">
    <source>
        <dbReference type="SAM" id="SignalP"/>
    </source>
</evidence>
<feature type="signal peptide" evidence="6">
    <location>
        <begin position="1"/>
        <end position="26"/>
    </location>
</feature>
<keyword evidence="2 4" id="KW-0472">Membrane</keyword>
<gene>
    <name evidence="8" type="ORF">H9623_01785</name>
</gene>
<proteinExistence type="predicted"/>
<keyword evidence="3" id="KW-0998">Cell outer membrane</keyword>
<dbReference type="PANTHER" id="PTHR30329:SF21">
    <property type="entry name" value="LIPOPROTEIN YIAD-RELATED"/>
    <property type="match status" value="1"/>
</dbReference>
<accession>A0A9D5YYL2</accession>
<comment type="subcellular location">
    <subcellularLocation>
        <location evidence="1">Cell outer membrane</location>
    </subcellularLocation>
</comment>
<dbReference type="PRINTS" id="PR01021">
    <property type="entry name" value="OMPADOMAIN"/>
</dbReference>
<dbReference type="Proteomes" id="UP000822993">
    <property type="component" value="Unassembled WGS sequence"/>
</dbReference>
<evidence type="ECO:0000256" key="1">
    <source>
        <dbReference type="ARBA" id="ARBA00004442"/>
    </source>
</evidence>
<dbReference type="RefSeq" id="WP_193718392.1">
    <property type="nucleotide sequence ID" value="NZ_JACSPN010000002.1"/>
</dbReference>
<dbReference type="SUPFAM" id="SSF103088">
    <property type="entry name" value="OmpA-like"/>
    <property type="match status" value="1"/>
</dbReference>
<dbReference type="InterPro" id="IPR006664">
    <property type="entry name" value="OMP_bac"/>
</dbReference>
<dbReference type="Pfam" id="PF00691">
    <property type="entry name" value="OmpA"/>
    <property type="match status" value="1"/>
</dbReference>
<dbReference type="PROSITE" id="PS51123">
    <property type="entry name" value="OMPA_2"/>
    <property type="match status" value="1"/>
</dbReference>
<evidence type="ECO:0000256" key="4">
    <source>
        <dbReference type="PROSITE-ProRule" id="PRU00473"/>
    </source>
</evidence>
<evidence type="ECO:0000313" key="8">
    <source>
        <dbReference type="EMBL" id="MBE7699039.1"/>
    </source>
</evidence>
<feature type="compositionally biased region" description="Polar residues" evidence="5">
    <location>
        <begin position="344"/>
        <end position="357"/>
    </location>
</feature>